<keyword evidence="2 3" id="KW-0378">Hydrolase</keyword>
<dbReference type="InterPro" id="IPR029058">
    <property type="entry name" value="AB_hydrolase_fold"/>
</dbReference>
<dbReference type="SUPFAM" id="SSF53474">
    <property type="entry name" value="alpha/beta-Hydrolases"/>
    <property type="match status" value="1"/>
</dbReference>
<evidence type="ECO:0000256" key="2">
    <source>
        <dbReference type="ARBA" id="ARBA00022801"/>
    </source>
</evidence>
<comment type="caution">
    <text evidence="5">The sequence shown here is derived from an EMBL/GenBank/DDBJ whole genome shotgun (WGS) entry which is preliminary data.</text>
</comment>
<dbReference type="InterPro" id="IPR000997">
    <property type="entry name" value="Cholinesterase"/>
</dbReference>
<evidence type="ECO:0000256" key="1">
    <source>
        <dbReference type="ARBA" id="ARBA00005964"/>
    </source>
</evidence>
<dbReference type="PANTHER" id="PTHR43142">
    <property type="entry name" value="CARBOXYLIC ESTER HYDROLASE"/>
    <property type="match status" value="1"/>
</dbReference>
<name>A0A9P7Y7M9_9HELO</name>
<gene>
    <name evidence="5" type="ORF">BJ875DRAFT_525069</name>
</gene>
<dbReference type="EMBL" id="MU251848">
    <property type="protein sequence ID" value="KAG9228878.1"/>
    <property type="molecule type" value="Genomic_DNA"/>
</dbReference>
<protein>
    <recommendedName>
        <fullName evidence="3">Carboxylic ester hydrolase</fullName>
        <ecNumber evidence="3">3.1.1.-</ecNumber>
    </recommendedName>
</protein>
<dbReference type="AlphaFoldDB" id="A0A9P7Y7M9"/>
<evidence type="ECO:0000313" key="5">
    <source>
        <dbReference type="EMBL" id="KAG9228878.1"/>
    </source>
</evidence>
<dbReference type="GO" id="GO:0004104">
    <property type="term" value="F:cholinesterase activity"/>
    <property type="evidence" value="ECO:0007669"/>
    <property type="project" value="InterPro"/>
</dbReference>
<dbReference type="PRINTS" id="PR00878">
    <property type="entry name" value="CHOLNESTRASE"/>
</dbReference>
<feature type="signal peptide" evidence="3">
    <location>
        <begin position="1"/>
        <end position="23"/>
    </location>
</feature>
<organism evidence="5 6">
    <name type="scientific">Amylocarpus encephaloides</name>
    <dbReference type="NCBI Taxonomy" id="45428"/>
    <lineage>
        <taxon>Eukaryota</taxon>
        <taxon>Fungi</taxon>
        <taxon>Dikarya</taxon>
        <taxon>Ascomycota</taxon>
        <taxon>Pezizomycotina</taxon>
        <taxon>Leotiomycetes</taxon>
        <taxon>Helotiales</taxon>
        <taxon>Helotiales incertae sedis</taxon>
        <taxon>Amylocarpus</taxon>
    </lineage>
</organism>
<comment type="similarity">
    <text evidence="1 3">Belongs to the type-B carboxylesterase/lipase family.</text>
</comment>
<keyword evidence="3" id="KW-0732">Signal</keyword>
<evidence type="ECO:0000259" key="4">
    <source>
        <dbReference type="Pfam" id="PF00135"/>
    </source>
</evidence>
<dbReference type="Gene3D" id="3.40.50.1820">
    <property type="entry name" value="alpha/beta hydrolase"/>
    <property type="match status" value="1"/>
</dbReference>
<feature type="domain" description="Carboxylesterase type B" evidence="4">
    <location>
        <begin position="165"/>
        <end position="669"/>
    </location>
</feature>
<dbReference type="PROSITE" id="PS00122">
    <property type="entry name" value="CARBOXYLESTERASE_B_1"/>
    <property type="match status" value="1"/>
</dbReference>
<keyword evidence="6" id="KW-1185">Reference proteome</keyword>
<proteinExistence type="inferred from homology"/>
<accession>A0A9P7Y7M9</accession>
<sequence>MLFNFNFTLLAALWSTLSGLVLAVDSNSATSLTLLYQNNLNGSDDANHIGILLLDNFSNKDGAAACNSVGEQLLTRKAAESHRDDIFQSLSYVASSEKKFPLQLYHISEGVLVIDQVLGTLTFPTLPYQYFDLRVICSQSSDGPQENGTSVGQLSISSGGNNYIGYRNKKSFQFRGIPFADPPERFVHSRPYSPKGKTIKATAYGSQCAQVDSGSEDCLFLNIQTPYIPKRDSKPRLRPVLFWIHGGGFSAGSSTDRRSDGGDLASREDVVVVSINYRLSTLGFLAIPGTNVTGNYGIGDQITALQWTIDNIASFGGDPKKITIIGASAGATAVRILLGSPQAIGKFQGAIAWSNPGGGLSLGIETSPIALFSINLSIQESYEISGQNIFQEAGCNQKVLEDQITCLKAIPALKLVGLPHVAQFAVQDGHYVTVRNLNVNSRNGSTAQVPVIFGMLSDEGASFSTYPKQPVTSHLQGIQESLGISAPYAQSIIDSGLFPYYDTGNLTLDSFNVSQRVESDLIMRCTSQATVYAASQSGAFSSSYYYQLQRSINVIEATHDPNKLGGPPATPDFPNGNPNLPYFKIHGGGLPWVFGNAPFIRDDNDLHSIQLTTGYFASFVKTGDPNPDLPYLQSRGYSKTVEGIEKSGPWEKVSGEDGKIKLLDYPSTTSPFIDVPQCAFLNYSLSYYVDGGV</sequence>
<dbReference type="OrthoDB" id="408631at2759"/>
<dbReference type="EC" id="3.1.1.-" evidence="3"/>
<reference evidence="5" key="1">
    <citation type="journal article" date="2021" name="IMA Fungus">
        <title>Genomic characterization of three marine fungi, including Emericellopsis atlantica sp. nov. with signatures of a generalist lifestyle and marine biomass degradation.</title>
        <authorList>
            <person name="Hagestad O.C."/>
            <person name="Hou L."/>
            <person name="Andersen J.H."/>
            <person name="Hansen E.H."/>
            <person name="Altermark B."/>
            <person name="Li C."/>
            <person name="Kuhnert E."/>
            <person name="Cox R.J."/>
            <person name="Crous P.W."/>
            <person name="Spatafora J.W."/>
            <person name="Lail K."/>
            <person name="Amirebrahimi M."/>
            <person name="Lipzen A."/>
            <person name="Pangilinan J."/>
            <person name="Andreopoulos W."/>
            <person name="Hayes R.D."/>
            <person name="Ng V."/>
            <person name="Grigoriev I.V."/>
            <person name="Jackson S.A."/>
            <person name="Sutton T.D.S."/>
            <person name="Dobson A.D.W."/>
            <person name="Rama T."/>
        </authorList>
    </citation>
    <scope>NUCLEOTIDE SEQUENCE</scope>
    <source>
        <strain evidence="5">TRa018bII</strain>
    </source>
</reference>
<evidence type="ECO:0000313" key="6">
    <source>
        <dbReference type="Proteomes" id="UP000824998"/>
    </source>
</evidence>
<dbReference type="InterPro" id="IPR002018">
    <property type="entry name" value="CarbesteraseB"/>
</dbReference>
<dbReference type="Proteomes" id="UP000824998">
    <property type="component" value="Unassembled WGS sequence"/>
</dbReference>
<dbReference type="Pfam" id="PF00135">
    <property type="entry name" value="COesterase"/>
    <property type="match status" value="1"/>
</dbReference>
<evidence type="ECO:0000256" key="3">
    <source>
        <dbReference type="RuleBase" id="RU361235"/>
    </source>
</evidence>
<feature type="chain" id="PRO_5040536189" description="Carboxylic ester hydrolase" evidence="3">
    <location>
        <begin position="24"/>
        <end position="693"/>
    </location>
</feature>
<dbReference type="InterPro" id="IPR019826">
    <property type="entry name" value="Carboxylesterase_B_AS"/>
</dbReference>
<dbReference type="PANTHER" id="PTHR43142:SF3">
    <property type="entry name" value="PUTATIVE (AFU_ORTHOLOGUE AFUA_3G09070)-RELATED"/>
    <property type="match status" value="1"/>
</dbReference>